<dbReference type="InterPro" id="IPR055170">
    <property type="entry name" value="GFO_IDH_MocA-like_dom"/>
</dbReference>
<dbReference type="SUPFAM" id="SSF55347">
    <property type="entry name" value="Glyceraldehyde-3-phosphate dehydrogenase-like, C-terminal domain"/>
    <property type="match status" value="1"/>
</dbReference>
<sequence>MTASTIINVGIVGAGNIARGRHLPCFKKHPNVRLAAISDVVVDLAQSAATEYEIPGVYSDYREMFEKENLDAVVICTPNKFHAPASIAALDAGLHVLCEKPMALDPVEARAMVAAAERNKKILSIAFHYRHMAPVRAARRVVDSGELGLVYMARVYALRRRGVPSWGTFVQKHIQGGGAMIDFGVHLLDTALWLMGNPQPVEVCASISQHLGKAPNVNPWGQWNYREFTVEDQAAAFIRFANGASMLLECSWALNIPENYENVSLSGTTAGLEVFPLKVNKAHLDMLVSWKPDWMPGERDNPGDVQTADFVGAILEGRQPVSQAHQALQVTEIVDAIYRSAEAGAAVRLDGATSHPSLH</sequence>
<gene>
    <name evidence="3" type="ordered locus">Rcas_3572</name>
</gene>
<dbReference type="RefSeq" id="WP_012122044.1">
    <property type="nucleotide sequence ID" value="NC_009767.1"/>
</dbReference>
<keyword evidence="4" id="KW-1185">Reference proteome</keyword>
<dbReference type="eggNOG" id="COG0673">
    <property type="taxonomic scope" value="Bacteria"/>
</dbReference>
<dbReference type="AlphaFoldDB" id="A7NPX5"/>
<dbReference type="InterPro" id="IPR000683">
    <property type="entry name" value="Gfo/Idh/MocA-like_OxRdtase_N"/>
</dbReference>
<feature type="domain" description="Gfo/Idh/MocA-like oxidoreductase N-terminal" evidence="1">
    <location>
        <begin position="7"/>
        <end position="126"/>
    </location>
</feature>
<dbReference type="PANTHER" id="PTHR43249:SF1">
    <property type="entry name" value="D-GLUCOSIDE 3-DEHYDROGENASE"/>
    <property type="match status" value="1"/>
</dbReference>
<dbReference type="InterPro" id="IPR036291">
    <property type="entry name" value="NAD(P)-bd_dom_sf"/>
</dbReference>
<evidence type="ECO:0000313" key="4">
    <source>
        <dbReference type="Proteomes" id="UP000000263"/>
    </source>
</evidence>
<protein>
    <submittedName>
        <fullName evidence="3">Oxidoreductase domain protein</fullName>
    </submittedName>
</protein>
<dbReference type="Pfam" id="PF22725">
    <property type="entry name" value="GFO_IDH_MocA_C3"/>
    <property type="match status" value="1"/>
</dbReference>
<dbReference type="KEGG" id="rca:Rcas_3572"/>
<evidence type="ECO:0000259" key="1">
    <source>
        <dbReference type="Pfam" id="PF01408"/>
    </source>
</evidence>
<reference evidence="3 4" key="1">
    <citation type="submission" date="2007-08" db="EMBL/GenBank/DDBJ databases">
        <title>Complete sequence of Roseiflexus castenholzii DSM 13941.</title>
        <authorList>
            <consortium name="US DOE Joint Genome Institute"/>
            <person name="Copeland A."/>
            <person name="Lucas S."/>
            <person name="Lapidus A."/>
            <person name="Barry K."/>
            <person name="Glavina del Rio T."/>
            <person name="Dalin E."/>
            <person name="Tice H."/>
            <person name="Pitluck S."/>
            <person name="Thompson L.S."/>
            <person name="Brettin T."/>
            <person name="Bruce D."/>
            <person name="Detter J.C."/>
            <person name="Han C."/>
            <person name="Tapia R."/>
            <person name="Schmutz J."/>
            <person name="Larimer F."/>
            <person name="Land M."/>
            <person name="Hauser L."/>
            <person name="Kyrpides N."/>
            <person name="Mikhailova N."/>
            <person name="Bryant D.A."/>
            <person name="Hanada S."/>
            <person name="Tsukatani Y."/>
            <person name="Richardson P."/>
        </authorList>
    </citation>
    <scope>NUCLEOTIDE SEQUENCE [LARGE SCALE GENOMIC DNA]</scope>
    <source>
        <strain evidence="4">DSM 13941 / HLO8</strain>
    </source>
</reference>
<dbReference type="Pfam" id="PF01408">
    <property type="entry name" value="GFO_IDH_MocA"/>
    <property type="match status" value="1"/>
</dbReference>
<evidence type="ECO:0000259" key="2">
    <source>
        <dbReference type="Pfam" id="PF22725"/>
    </source>
</evidence>
<proteinExistence type="predicted"/>
<dbReference type="HOGENOM" id="CLU_023194_1_4_0"/>
<dbReference type="Gene3D" id="3.40.50.720">
    <property type="entry name" value="NAD(P)-binding Rossmann-like Domain"/>
    <property type="match status" value="1"/>
</dbReference>
<name>A7NPX5_ROSCS</name>
<dbReference type="OrthoDB" id="9815825at2"/>
<dbReference type="PANTHER" id="PTHR43249">
    <property type="entry name" value="UDP-N-ACETYL-2-AMINO-2-DEOXY-D-GLUCURONATE OXIDASE"/>
    <property type="match status" value="1"/>
</dbReference>
<dbReference type="EMBL" id="CP000804">
    <property type="protein sequence ID" value="ABU59621.1"/>
    <property type="molecule type" value="Genomic_DNA"/>
</dbReference>
<dbReference type="Gene3D" id="3.30.360.10">
    <property type="entry name" value="Dihydrodipicolinate Reductase, domain 2"/>
    <property type="match status" value="1"/>
</dbReference>
<dbReference type="InterPro" id="IPR052515">
    <property type="entry name" value="Gfo/Idh/MocA_Oxidoreductase"/>
</dbReference>
<accession>A7NPX5</accession>
<evidence type="ECO:0000313" key="3">
    <source>
        <dbReference type="EMBL" id="ABU59621.1"/>
    </source>
</evidence>
<dbReference type="GO" id="GO:0000166">
    <property type="term" value="F:nucleotide binding"/>
    <property type="evidence" value="ECO:0007669"/>
    <property type="project" value="InterPro"/>
</dbReference>
<dbReference type="STRING" id="383372.Rcas_3572"/>
<organism evidence="3 4">
    <name type="scientific">Roseiflexus castenholzii (strain DSM 13941 / HLO8)</name>
    <dbReference type="NCBI Taxonomy" id="383372"/>
    <lineage>
        <taxon>Bacteria</taxon>
        <taxon>Bacillati</taxon>
        <taxon>Chloroflexota</taxon>
        <taxon>Chloroflexia</taxon>
        <taxon>Chloroflexales</taxon>
        <taxon>Roseiflexineae</taxon>
        <taxon>Roseiflexaceae</taxon>
        <taxon>Roseiflexus</taxon>
    </lineage>
</organism>
<feature type="domain" description="GFO/IDH/MocA-like oxidoreductase" evidence="2">
    <location>
        <begin position="135"/>
        <end position="272"/>
    </location>
</feature>
<dbReference type="SUPFAM" id="SSF51735">
    <property type="entry name" value="NAD(P)-binding Rossmann-fold domains"/>
    <property type="match status" value="1"/>
</dbReference>
<dbReference type="Proteomes" id="UP000000263">
    <property type="component" value="Chromosome"/>
</dbReference>